<proteinExistence type="predicted"/>
<dbReference type="EMBL" id="NMUH01010422">
    <property type="protein sequence ID" value="MQM20958.1"/>
    <property type="molecule type" value="Genomic_DNA"/>
</dbReference>
<sequence length="84" mass="9812">MWEARDKSGKITGSQDPMAWMDYGPHHELEHAPTFCELFDWTHKWKGTDDYVSESTRTIAETYDRTMVDHYAEGTPQFDLDPEA</sequence>
<dbReference type="OrthoDB" id="651362at2759"/>
<reference evidence="1" key="1">
    <citation type="submission" date="2017-07" db="EMBL/GenBank/DDBJ databases">
        <title>Taro Niue Genome Assembly and Annotation.</title>
        <authorList>
            <person name="Atibalentja N."/>
            <person name="Keating K."/>
            <person name="Fields C.J."/>
        </authorList>
    </citation>
    <scope>NUCLEOTIDE SEQUENCE</scope>
    <source>
        <strain evidence="1">Niue_2</strain>
        <tissue evidence="1">Leaf</tissue>
    </source>
</reference>
<accession>A0A843XMD8</accession>
<gene>
    <name evidence="1" type="ORF">Taro_053987</name>
</gene>
<organism evidence="1 2">
    <name type="scientific">Colocasia esculenta</name>
    <name type="common">Wild taro</name>
    <name type="synonym">Arum esculentum</name>
    <dbReference type="NCBI Taxonomy" id="4460"/>
    <lineage>
        <taxon>Eukaryota</taxon>
        <taxon>Viridiplantae</taxon>
        <taxon>Streptophyta</taxon>
        <taxon>Embryophyta</taxon>
        <taxon>Tracheophyta</taxon>
        <taxon>Spermatophyta</taxon>
        <taxon>Magnoliopsida</taxon>
        <taxon>Liliopsida</taxon>
        <taxon>Araceae</taxon>
        <taxon>Aroideae</taxon>
        <taxon>Colocasieae</taxon>
        <taxon>Colocasia</taxon>
    </lineage>
</organism>
<comment type="caution">
    <text evidence="1">The sequence shown here is derived from an EMBL/GenBank/DDBJ whole genome shotgun (WGS) entry which is preliminary data.</text>
</comment>
<dbReference type="AlphaFoldDB" id="A0A843XMD8"/>
<dbReference type="Proteomes" id="UP000652761">
    <property type="component" value="Unassembled WGS sequence"/>
</dbReference>
<protein>
    <submittedName>
        <fullName evidence="1">Uncharacterized protein</fullName>
    </submittedName>
</protein>
<evidence type="ECO:0000313" key="2">
    <source>
        <dbReference type="Proteomes" id="UP000652761"/>
    </source>
</evidence>
<evidence type="ECO:0000313" key="1">
    <source>
        <dbReference type="EMBL" id="MQM20958.1"/>
    </source>
</evidence>
<keyword evidence="2" id="KW-1185">Reference proteome</keyword>
<name>A0A843XMD8_COLES</name>